<evidence type="ECO:0000256" key="14">
    <source>
        <dbReference type="ARBA" id="ARBA00040090"/>
    </source>
</evidence>
<dbReference type="PRINTS" id="PR00463">
    <property type="entry name" value="EP450I"/>
</dbReference>
<keyword evidence="11" id="KW-0472">Membrane</keyword>
<dbReference type="InterPro" id="IPR002401">
    <property type="entry name" value="Cyt_P450_E_grp-I"/>
</dbReference>
<keyword evidence="10 21" id="KW-0503">Monooxygenase</keyword>
<evidence type="ECO:0000313" key="23">
    <source>
        <dbReference type="Proteomes" id="UP000237000"/>
    </source>
</evidence>
<dbReference type="SUPFAM" id="SSF48264">
    <property type="entry name" value="Cytochrome P450"/>
    <property type="match status" value="1"/>
</dbReference>
<keyword evidence="23" id="KW-1185">Reference proteome</keyword>
<dbReference type="AlphaFoldDB" id="A0A2P5AIL1"/>
<dbReference type="Gene3D" id="1.10.630.10">
    <property type="entry name" value="Cytochrome P450"/>
    <property type="match status" value="1"/>
</dbReference>
<comment type="cofactor">
    <cofactor evidence="1 20">
        <name>heme</name>
        <dbReference type="ChEBI" id="CHEBI:30413"/>
    </cofactor>
</comment>
<comment type="subcellular location">
    <subcellularLocation>
        <location evidence="2">Membrane</location>
        <topology evidence="2">Single-pass membrane protein</topology>
    </subcellularLocation>
</comment>
<dbReference type="PRINTS" id="PR00385">
    <property type="entry name" value="P450"/>
</dbReference>
<keyword evidence="7" id="KW-1133">Transmembrane helix</keyword>
<evidence type="ECO:0000256" key="21">
    <source>
        <dbReference type="RuleBase" id="RU000461"/>
    </source>
</evidence>
<evidence type="ECO:0000256" key="6">
    <source>
        <dbReference type="ARBA" id="ARBA00022723"/>
    </source>
</evidence>
<evidence type="ECO:0000256" key="19">
    <source>
        <dbReference type="ARBA" id="ARBA00048198"/>
    </source>
</evidence>
<dbReference type="PROSITE" id="PS00086">
    <property type="entry name" value="CYTOCHROME_P450"/>
    <property type="match status" value="1"/>
</dbReference>
<reference evidence="23" key="1">
    <citation type="submission" date="2016-06" db="EMBL/GenBank/DDBJ databases">
        <title>Parallel loss of symbiosis genes in relatives of nitrogen-fixing non-legume Parasponia.</title>
        <authorList>
            <person name="Van Velzen R."/>
            <person name="Holmer R."/>
            <person name="Bu F."/>
            <person name="Rutten L."/>
            <person name="Van Zeijl A."/>
            <person name="Liu W."/>
            <person name="Santuari L."/>
            <person name="Cao Q."/>
            <person name="Sharma T."/>
            <person name="Shen D."/>
            <person name="Roswanjaya Y."/>
            <person name="Wardhani T."/>
            <person name="Kalhor M.S."/>
            <person name="Jansen J."/>
            <person name="Van den Hoogen J."/>
            <person name="Gungor B."/>
            <person name="Hartog M."/>
            <person name="Hontelez J."/>
            <person name="Verver J."/>
            <person name="Yang W.-C."/>
            <person name="Schijlen E."/>
            <person name="Repin R."/>
            <person name="Schilthuizen M."/>
            <person name="Schranz E."/>
            <person name="Heidstra R."/>
            <person name="Miyata K."/>
            <person name="Fedorova E."/>
            <person name="Kohlen W."/>
            <person name="Bisseling T."/>
            <person name="Smit S."/>
            <person name="Geurts R."/>
        </authorList>
    </citation>
    <scope>NUCLEOTIDE SEQUENCE [LARGE SCALE GENOMIC DNA]</scope>
    <source>
        <strain evidence="23">cv. RG33-2</strain>
    </source>
</reference>
<evidence type="ECO:0000256" key="16">
    <source>
        <dbReference type="ARBA" id="ARBA00042815"/>
    </source>
</evidence>
<comment type="caution">
    <text evidence="22">The sequence shown here is derived from an EMBL/GenBank/DDBJ whole genome shotgun (WGS) entry which is preliminary data.</text>
</comment>
<dbReference type="STRING" id="63057.A0A2P5AIL1"/>
<organism evidence="22 23">
    <name type="scientific">Trema orientale</name>
    <name type="common">Charcoal tree</name>
    <name type="synonym">Celtis orientalis</name>
    <dbReference type="NCBI Taxonomy" id="63057"/>
    <lineage>
        <taxon>Eukaryota</taxon>
        <taxon>Viridiplantae</taxon>
        <taxon>Streptophyta</taxon>
        <taxon>Embryophyta</taxon>
        <taxon>Tracheophyta</taxon>
        <taxon>Spermatophyta</taxon>
        <taxon>Magnoliopsida</taxon>
        <taxon>eudicotyledons</taxon>
        <taxon>Gunneridae</taxon>
        <taxon>Pentapetalae</taxon>
        <taxon>rosids</taxon>
        <taxon>fabids</taxon>
        <taxon>Rosales</taxon>
        <taxon>Cannabaceae</taxon>
        <taxon>Trema</taxon>
    </lineage>
</organism>
<dbReference type="EC" id="1.14.14.91" evidence="13"/>
<dbReference type="GO" id="GO:0016710">
    <property type="term" value="F:trans-cinnamate 4-monooxygenase activity"/>
    <property type="evidence" value="ECO:0007669"/>
    <property type="project" value="UniProtKB-EC"/>
</dbReference>
<dbReference type="PANTHER" id="PTHR47948">
    <property type="entry name" value="TRANS-CINNAMATE 4-MONOOXYGENASE"/>
    <property type="match status" value="1"/>
</dbReference>
<dbReference type="GO" id="GO:0020037">
    <property type="term" value="F:heme binding"/>
    <property type="evidence" value="ECO:0007669"/>
    <property type="project" value="InterPro"/>
</dbReference>
<feature type="binding site" description="axial binding residue" evidence="20">
    <location>
        <position position="140"/>
    </location>
    <ligand>
        <name>heme</name>
        <dbReference type="ChEBI" id="CHEBI:30413"/>
    </ligand>
    <ligandPart>
        <name>Fe</name>
        <dbReference type="ChEBI" id="CHEBI:18248"/>
    </ligandPart>
</feature>
<evidence type="ECO:0000256" key="2">
    <source>
        <dbReference type="ARBA" id="ARBA00004167"/>
    </source>
</evidence>
<evidence type="ECO:0000256" key="9">
    <source>
        <dbReference type="ARBA" id="ARBA00023004"/>
    </source>
</evidence>
<accession>A0A2P5AIL1</accession>
<evidence type="ECO:0000256" key="13">
    <source>
        <dbReference type="ARBA" id="ARBA00038946"/>
    </source>
</evidence>
<gene>
    <name evidence="22" type="ORF">TorRG33x02_349360</name>
</gene>
<dbReference type="InterPro" id="IPR036396">
    <property type="entry name" value="Cyt_P450_sf"/>
</dbReference>
<comment type="function">
    <text evidence="18">Catalyzes the first oxidative step of the phenylpropanoid pathway in higher plants by transforming trans-cinnamate into p-coumarate. The compounds formed by this pathway are essential components for lignification, pollination, and defense against ultraviolet light, predators and pathogens.</text>
</comment>
<evidence type="ECO:0000256" key="10">
    <source>
        <dbReference type="ARBA" id="ARBA00023033"/>
    </source>
</evidence>
<comment type="pathway">
    <text evidence="12">Phenylpropanoid metabolism; trans-4-coumarate biosynthesis; trans-4-coumarate from trans-cinnamate: step 1/1.</text>
</comment>
<keyword evidence="6 20" id="KW-0479">Metal-binding</keyword>
<dbReference type="EMBL" id="JXTC01000833">
    <property type="protein sequence ID" value="PON36396.1"/>
    <property type="molecule type" value="Genomic_DNA"/>
</dbReference>
<keyword evidence="5" id="KW-0812">Transmembrane</keyword>
<evidence type="ECO:0000256" key="17">
    <source>
        <dbReference type="ARBA" id="ARBA00042998"/>
    </source>
</evidence>
<dbReference type="InParanoid" id="A0A2P5AIL1"/>
<keyword evidence="4 20" id="KW-0349">Heme</keyword>
<evidence type="ECO:0000256" key="18">
    <source>
        <dbReference type="ARBA" id="ARBA00045946"/>
    </source>
</evidence>
<evidence type="ECO:0000256" key="1">
    <source>
        <dbReference type="ARBA" id="ARBA00001971"/>
    </source>
</evidence>
<evidence type="ECO:0000256" key="4">
    <source>
        <dbReference type="ARBA" id="ARBA00022617"/>
    </source>
</evidence>
<evidence type="ECO:0000256" key="11">
    <source>
        <dbReference type="ARBA" id="ARBA00023136"/>
    </source>
</evidence>
<dbReference type="InterPro" id="IPR001128">
    <property type="entry name" value="Cyt_P450"/>
</dbReference>
<name>A0A2P5AIL1_TREOI</name>
<evidence type="ECO:0000256" key="12">
    <source>
        <dbReference type="ARBA" id="ARBA00037893"/>
    </source>
</evidence>
<dbReference type="OrthoDB" id="686539at2759"/>
<evidence type="ECO:0000256" key="15">
    <source>
        <dbReference type="ARBA" id="ARBA00041322"/>
    </source>
</evidence>
<comment type="catalytic activity">
    <reaction evidence="19">
        <text>(E)-cinnamate + reduced [NADPH--hemoprotein reductase] + O2 = (E)-4-coumarate + oxidized [NADPH--hemoprotein reductase] + H2O + H(+)</text>
        <dbReference type="Rhea" id="RHEA:10608"/>
        <dbReference type="Rhea" id="RHEA-COMP:11964"/>
        <dbReference type="Rhea" id="RHEA-COMP:11965"/>
        <dbReference type="ChEBI" id="CHEBI:12876"/>
        <dbReference type="ChEBI" id="CHEBI:15377"/>
        <dbReference type="ChEBI" id="CHEBI:15378"/>
        <dbReference type="ChEBI" id="CHEBI:15379"/>
        <dbReference type="ChEBI" id="CHEBI:15669"/>
        <dbReference type="ChEBI" id="CHEBI:57618"/>
        <dbReference type="ChEBI" id="CHEBI:58210"/>
        <dbReference type="EC" id="1.14.14.91"/>
    </reaction>
</comment>
<evidence type="ECO:0000256" key="20">
    <source>
        <dbReference type="PIRSR" id="PIRSR602401-1"/>
    </source>
</evidence>
<comment type="similarity">
    <text evidence="3 21">Belongs to the cytochrome P450 family.</text>
</comment>
<evidence type="ECO:0000256" key="3">
    <source>
        <dbReference type="ARBA" id="ARBA00010617"/>
    </source>
</evidence>
<dbReference type="GO" id="GO:0009808">
    <property type="term" value="P:lignin metabolic process"/>
    <property type="evidence" value="ECO:0007669"/>
    <property type="project" value="TreeGrafter"/>
</dbReference>
<sequence length="170" mass="19348">MDAVARSMDWAIADLVNHREVQKKLQHELDAGLGPGTQITEPDIQKLPYLQAVIKEVLRLRMAAPLLIPHMNINDAKLWPYDIPAETKITVNAWWLANNPTHWTNPGEFRPERFLEEESHVEVNGNNYRYIPFGVGRRGCPGTMLAMPMFCITLGRSVQNFISSARSDRV</sequence>
<dbReference type="InterPro" id="IPR017972">
    <property type="entry name" value="Cyt_P450_CS"/>
</dbReference>
<dbReference type="GO" id="GO:0005506">
    <property type="term" value="F:iron ion binding"/>
    <property type="evidence" value="ECO:0007669"/>
    <property type="project" value="InterPro"/>
</dbReference>
<dbReference type="Proteomes" id="UP000237000">
    <property type="component" value="Unassembled WGS sequence"/>
</dbReference>
<keyword evidence="9 20" id="KW-0408">Iron</keyword>
<dbReference type="GO" id="GO:0016020">
    <property type="term" value="C:membrane"/>
    <property type="evidence" value="ECO:0007669"/>
    <property type="project" value="UniProtKB-SubCell"/>
</dbReference>
<evidence type="ECO:0000256" key="7">
    <source>
        <dbReference type="ARBA" id="ARBA00022989"/>
    </source>
</evidence>
<evidence type="ECO:0000256" key="8">
    <source>
        <dbReference type="ARBA" id="ARBA00023002"/>
    </source>
</evidence>
<keyword evidence="8 21" id="KW-0560">Oxidoreductase</keyword>
<proteinExistence type="inferred from homology"/>
<evidence type="ECO:0000313" key="22">
    <source>
        <dbReference type="EMBL" id="PON36396.1"/>
    </source>
</evidence>
<evidence type="ECO:0000256" key="5">
    <source>
        <dbReference type="ARBA" id="ARBA00022692"/>
    </source>
</evidence>
<protein>
    <recommendedName>
        <fullName evidence="14">Trans-cinnamate 4-monooxygenase</fullName>
        <ecNumber evidence="13">1.14.14.91</ecNumber>
    </recommendedName>
    <alternativeName>
        <fullName evidence="15">Cinnamic acid 4-hydroxylase</fullName>
    </alternativeName>
    <alternativeName>
        <fullName evidence="17">Cytochrome P450 73</fullName>
    </alternativeName>
    <alternativeName>
        <fullName evidence="16">Cytochrome P450C4H</fullName>
    </alternativeName>
</protein>
<dbReference type="PANTHER" id="PTHR47948:SF11">
    <property type="entry name" value="TRANS-CINNAMATE 4-MONOOXYGENASE"/>
    <property type="match status" value="1"/>
</dbReference>
<dbReference type="Pfam" id="PF00067">
    <property type="entry name" value="p450"/>
    <property type="match status" value="1"/>
</dbReference>